<dbReference type="InterPro" id="IPR052845">
    <property type="entry name" value="Axonemal_dynein_LC_domain"/>
</dbReference>
<evidence type="ECO:0000256" key="2">
    <source>
        <dbReference type="SAM" id="Coils"/>
    </source>
</evidence>
<dbReference type="PANTHER" id="PTHR23052">
    <property type="entry name" value="AXONEMAL DYNEIN LIGHT CHAIN DOMAIN-CONTAINING PROTEIN 1"/>
    <property type="match status" value="1"/>
</dbReference>
<evidence type="ECO:0000256" key="1">
    <source>
        <dbReference type="ARBA" id="ARBA00023054"/>
    </source>
</evidence>
<organism evidence="3 4">
    <name type="scientific">Engystomops pustulosus</name>
    <name type="common">Tungara frog</name>
    <name type="synonym">Physalaemus pustulosus</name>
    <dbReference type="NCBI Taxonomy" id="76066"/>
    <lineage>
        <taxon>Eukaryota</taxon>
        <taxon>Metazoa</taxon>
        <taxon>Chordata</taxon>
        <taxon>Craniata</taxon>
        <taxon>Vertebrata</taxon>
        <taxon>Euteleostomi</taxon>
        <taxon>Amphibia</taxon>
        <taxon>Batrachia</taxon>
        <taxon>Anura</taxon>
        <taxon>Neobatrachia</taxon>
        <taxon>Hyloidea</taxon>
        <taxon>Leptodactylidae</taxon>
        <taxon>Leiuperinae</taxon>
        <taxon>Engystomops</taxon>
    </lineage>
</organism>
<feature type="non-terminal residue" evidence="3">
    <location>
        <position position="886"/>
    </location>
</feature>
<feature type="coiled-coil region" evidence="2">
    <location>
        <begin position="321"/>
        <end position="369"/>
    </location>
</feature>
<dbReference type="InterPro" id="IPR019347">
    <property type="entry name" value="Axonemal_dynein_light_chain"/>
</dbReference>
<keyword evidence="1 2" id="KW-0175">Coiled coil</keyword>
<evidence type="ECO:0000313" key="3">
    <source>
        <dbReference type="EMBL" id="KAG8548088.1"/>
    </source>
</evidence>
<gene>
    <name evidence="3" type="ORF">GDO81_026739</name>
</gene>
<proteinExistence type="predicted"/>
<evidence type="ECO:0000313" key="4">
    <source>
        <dbReference type="Proteomes" id="UP000824782"/>
    </source>
</evidence>
<keyword evidence="4" id="KW-1185">Reference proteome</keyword>
<dbReference type="AlphaFoldDB" id="A0AAV6ZIM7"/>
<reference evidence="3" key="1">
    <citation type="thesis" date="2020" institute="ProQuest LLC" country="789 East Eisenhower Parkway, Ann Arbor, MI, USA">
        <title>Comparative Genomics and Chromosome Evolution.</title>
        <authorList>
            <person name="Mudd A.B."/>
        </authorList>
    </citation>
    <scope>NUCLEOTIDE SEQUENCE</scope>
    <source>
        <strain evidence="3">237g6f4</strain>
        <tissue evidence="3">Blood</tissue>
    </source>
</reference>
<dbReference type="Pfam" id="PF10211">
    <property type="entry name" value="Ax_dynein_light"/>
    <property type="match status" value="1"/>
</dbReference>
<name>A0AAV6ZIM7_ENGPU</name>
<protein>
    <recommendedName>
        <fullName evidence="5">Axonemal dynein light chain domain-containing protein 1</fullName>
    </recommendedName>
</protein>
<dbReference type="GO" id="GO:0005737">
    <property type="term" value="C:cytoplasm"/>
    <property type="evidence" value="ECO:0007669"/>
    <property type="project" value="UniProtKB-ARBA"/>
</dbReference>
<sequence>MSEGPIPRITAASHPVHVQDRYALAPAQSLSTYEQSDYIPDEILQVLTTTARGTEKPELGQVKKCRQAKDAKVSLRGTDQVWHHPLRRNRFKHLTDQPVCLTGAGRDISFLCDALEKKNTTVTLSSSRADKTPRTAERSIEESLIPNDFYIVKNKGVLGLEYYEDKYTTLLEDDEKKLRLFPSMKPSGRAEVIQLMKVMDTMLKQAGIDEEELQLEGPTQLHNLLELLKTEQNIYNIVFHELIRQVSVECVERGELLAKLRQRYVMLLNKIPQQVLSLYNDLLAQRALDRCLTEEIIYFKNSLGELTDELYQVREHDMRVSKDAKQAQAELAKALNNAKKNANLLEEYRELYELQRSRLEKQLLHLTEERDLWSSATYRLARKVIEENQLQLARRLYMSEKTWTKIVRHFIVLLASNDTKDLSEIQQITERWRDHMTRFQLELQRSEESSREKMQIICQDLKKWQQYFGEKVFVDWHYHAPQEEQSITLLQDVKNWENMLVEEQQRFEGNNVLSCQESLKIASDIQKEWSQLGEKLLKRHQDLDGSPAPEQKAMEDLNNTIEELSEQFRRRVEGENGVAKGLMSFSSSIESWSLPMHPLKLTPKEIKESDWLTLNHLLPDWITHAERILELIGNTESEDISGIIPDKNLYFTRVKLEEVLKMLQNWVLTTTNGTERDDLQLTQEVTNLHTAMVQYMVNVLMLMSPDYSSHSDASNNTVVAGFEEEAFPETVSLQQMQEAALSLSEKVNSFSCYITKCCQEMVANNPIVSDEGYEMRQLQSIKISCNEWIETCQLLLTKVTERATPSSTPEDSQSKGNKEVLYCNPAETPAQDVMRVIGFDGIISKKSLREEEIPVFTQGVLTASRPSTPHSIQAFESLSSLEQLAA</sequence>
<comment type="caution">
    <text evidence="3">The sequence shown here is derived from an EMBL/GenBank/DDBJ whole genome shotgun (WGS) entry which is preliminary data.</text>
</comment>
<evidence type="ECO:0008006" key="5">
    <source>
        <dbReference type="Google" id="ProtNLM"/>
    </source>
</evidence>
<dbReference type="Proteomes" id="UP000824782">
    <property type="component" value="Unassembled WGS sequence"/>
</dbReference>
<accession>A0AAV6ZIM7</accession>
<dbReference type="EMBL" id="WNYA01000530">
    <property type="protein sequence ID" value="KAG8548088.1"/>
    <property type="molecule type" value="Genomic_DNA"/>
</dbReference>
<dbReference type="PANTHER" id="PTHR23052:SF1">
    <property type="entry name" value="AXONEMAL DYNEIN LIGHT CHAIN DOMAIN-CONTAINING PROTEIN 1"/>
    <property type="match status" value="1"/>
</dbReference>